<name>A0ABV2KB70_SPOPS</name>
<evidence type="ECO:0000313" key="2">
    <source>
        <dbReference type="Proteomes" id="UP001549104"/>
    </source>
</evidence>
<gene>
    <name evidence="1" type="ORF">ABIC55_003428</name>
</gene>
<organism evidence="1 2">
    <name type="scientific">Sporosarcina psychrophila</name>
    <name type="common">Bacillus psychrophilus</name>
    <dbReference type="NCBI Taxonomy" id="1476"/>
    <lineage>
        <taxon>Bacteria</taxon>
        <taxon>Bacillati</taxon>
        <taxon>Bacillota</taxon>
        <taxon>Bacilli</taxon>
        <taxon>Bacillales</taxon>
        <taxon>Caryophanaceae</taxon>
        <taxon>Sporosarcina</taxon>
    </lineage>
</organism>
<dbReference type="RefSeq" id="WP_187045098.1">
    <property type="nucleotide sequence ID" value="NZ_CP185279.1"/>
</dbReference>
<sequence length="120" mass="12893">MDITIILIIIGLICIITSFFLGNSSSSYADELEQVSISIHQETNGLKKRLKAVEEELMIGVGPLTTVGKTQTTAKPVHVIIVNQILSLHSQGYSISDIAVRSSLSNDDVIAVLQSKGVIT</sequence>
<evidence type="ECO:0008006" key="3">
    <source>
        <dbReference type="Google" id="ProtNLM"/>
    </source>
</evidence>
<dbReference type="EMBL" id="JBEPME010000005">
    <property type="protein sequence ID" value="MET3658311.1"/>
    <property type="molecule type" value="Genomic_DNA"/>
</dbReference>
<dbReference type="Proteomes" id="UP001549104">
    <property type="component" value="Unassembled WGS sequence"/>
</dbReference>
<reference evidence="1 2" key="1">
    <citation type="submission" date="2024-06" db="EMBL/GenBank/DDBJ databases">
        <title>Sorghum-associated microbial communities from plants grown in Nebraska, USA.</title>
        <authorList>
            <person name="Schachtman D."/>
        </authorList>
    </citation>
    <scope>NUCLEOTIDE SEQUENCE [LARGE SCALE GENOMIC DNA]</scope>
    <source>
        <strain evidence="1 2">1288</strain>
    </source>
</reference>
<evidence type="ECO:0000313" key="1">
    <source>
        <dbReference type="EMBL" id="MET3658311.1"/>
    </source>
</evidence>
<proteinExistence type="predicted"/>
<protein>
    <recommendedName>
        <fullName evidence="3">Resolvase HTH domain-containing protein</fullName>
    </recommendedName>
</protein>
<accession>A0ABV2KB70</accession>
<comment type="caution">
    <text evidence="1">The sequence shown here is derived from an EMBL/GenBank/DDBJ whole genome shotgun (WGS) entry which is preliminary data.</text>
</comment>
<keyword evidence="2" id="KW-1185">Reference proteome</keyword>